<protein>
    <recommendedName>
        <fullName evidence="1">RNase H type-1 domain-containing protein</fullName>
    </recommendedName>
</protein>
<evidence type="ECO:0000313" key="4">
    <source>
        <dbReference type="EMBL" id="PNX88435.1"/>
    </source>
</evidence>
<evidence type="ECO:0000313" key="3">
    <source>
        <dbReference type="EMBL" id="PNX60332.1"/>
    </source>
</evidence>
<comment type="caution">
    <text evidence="2">The sequence shown here is derived from an EMBL/GenBank/DDBJ whole genome shotgun (WGS) entry which is preliminary data.</text>
</comment>
<reference evidence="2 5" key="1">
    <citation type="journal article" date="2014" name="Am. J. Bot.">
        <title>Genome assembly and annotation for red clover (Trifolium pratense; Fabaceae).</title>
        <authorList>
            <person name="Istvanek J."/>
            <person name="Jaros M."/>
            <person name="Krenek A."/>
            <person name="Repkova J."/>
        </authorList>
    </citation>
    <scope>NUCLEOTIDE SEQUENCE [LARGE SCALE GENOMIC DNA]</scope>
    <source>
        <strain evidence="5">cv. Tatra</strain>
        <tissue evidence="2">Young leaves</tissue>
    </source>
</reference>
<dbReference type="GO" id="GO:0003676">
    <property type="term" value="F:nucleic acid binding"/>
    <property type="evidence" value="ECO:0007669"/>
    <property type="project" value="InterPro"/>
</dbReference>
<feature type="domain" description="RNase H type-1" evidence="1">
    <location>
        <begin position="2"/>
        <end position="40"/>
    </location>
</feature>
<dbReference type="EMBL" id="ASHM01076656">
    <property type="protein sequence ID" value="PNX57500.1"/>
    <property type="molecule type" value="Genomic_DNA"/>
</dbReference>
<sequence>MVQVAELWGAMEGLKLAWEQGLRRVEMQLDAKVVVNMLNKDIGVQA</sequence>
<dbReference type="Pfam" id="PF13456">
    <property type="entry name" value="RVT_3"/>
    <property type="match status" value="1"/>
</dbReference>
<dbReference type="InterPro" id="IPR002156">
    <property type="entry name" value="RNaseH_domain"/>
</dbReference>
<name>A0A2K3JU06_TRIPR</name>
<dbReference type="AlphaFoldDB" id="A0A2K3JU06"/>
<dbReference type="Gene3D" id="3.30.420.10">
    <property type="entry name" value="Ribonuclease H-like superfamily/Ribonuclease H"/>
    <property type="match status" value="1"/>
</dbReference>
<dbReference type="EMBL" id="ASHM01082530">
    <property type="protein sequence ID" value="PNX60332.1"/>
    <property type="molecule type" value="Genomic_DNA"/>
</dbReference>
<organism evidence="2 5">
    <name type="scientific">Trifolium pratense</name>
    <name type="common">Red clover</name>
    <dbReference type="NCBI Taxonomy" id="57577"/>
    <lineage>
        <taxon>Eukaryota</taxon>
        <taxon>Viridiplantae</taxon>
        <taxon>Streptophyta</taxon>
        <taxon>Embryophyta</taxon>
        <taxon>Tracheophyta</taxon>
        <taxon>Spermatophyta</taxon>
        <taxon>Magnoliopsida</taxon>
        <taxon>eudicotyledons</taxon>
        <taxon>Gunneridae</taxon>
        <taxon>Pentapetalae</taxon>
        <taxon>rosids</taxon>
        <taxon>fabids</taxon>
        <taxon>Fabales</taxon>
        <taxon>Fabaceae</taxon>
        <taxon>Papilionoideae</taxon>
        <taxon>50 kb inversion clade</taxon>
        <taxon>NPAAA clade</taxon>
        <taxon>Hologalegina</taxon>
        <taxon>IRL clade</taxon>
        <taxon>Trifolieae</taxon>
        <taxon>Trifolium</taxon>
    </lineage>
</organism>
<dbReference type="InterPro" id="IPR036397">
    <property type="entry name" value="RNaseH_sf"/>
</dbReference>
<dbReference type="GO" id="GO:0004523">
    <property type="term" value="F:RNA-DNA hybrid ribonuclease activity"/>
    <property type="evidence" value="ECO:0007669"/>
    <property type="project" value="InterPro"/>
</dbReference>
<evidence type="ECO:0000313" key="2">
    <source>
        <dbReference type="EMBL" id="PNX57500.1"/>
    </source>
</evidence>
<dbReference type="Proteomes" id="UP000236291">
    <property type="component" value="Unassembled WGS sequence"/>
</dbReference>
<dbReference type="CDD" id="cd06222">
    <property type="entry name" value="RNase_H_like"/>
    <property type="match status" value="1"/>
</dbReference>
<dbReference type="InterPro" id="IPR012337">
    <property type="entry name" value="RNaseH-like_sf"/>
</dbReference>
<evidence type="ECO:0000259" key="1">
    <source>
        <dbReference type="Pfam" id="PF13456"/>
    </source>
</evidence>
<proteinExistence type="predicted"/>
<gene>
    <name evidence="4" type="ORF">L195_g044540</name>
    <name evidence="2" type="ORF">L195_g050433</name>
    <name evidence="3" type="ORF">L195_g051874</name>
</gene>
<evidence type="ECO:0000313" key="5">
    <source>
        <dbReference type="Proteomes" id="UP000236291"/>
    </source>
</evidence>
<reference evidence="2 5" key="2">
    <citation type="journal article" date="2017" name="Front. Plant Sci.">
        <title>Gene Classification and Mining of Molecular Markers Useful in Red Clover (Trifolium pratense) Breeding.</title>
        <authorList>
            <person name="Istvanek J."/>
            <person name="Dluhosova J."/>
            <person name="Dluhos P."/>
            <person name="Patkova L."/>
            <person name="Nedelnik J."/>
            <person name="Repkova J."/>
        </authorList>
    </citation>
    <scope>NUCLEOTIDE SEQUENCE [LARGE SCALE GENOMIC DNA]</scope>
    <source>
        <strain evidence="5">cv. Tatra</strain>
        <tissue evidence="2">Young leaves</tissue>
    </source>
</reference>
<dbReference type="SUPFAM" id="SSF53098">
    <property type="entry name" value="Ribonuclease H-like"/>
    <property type="match status" value="1"/>
</dbReference>
<accession>A0A2K3JU06</accession>
<dbReference type="EMBL" id="ASHM01056561">
    <property type="protein sequence ID" value="PNX88435.1"/>
    <property type="molecule type" value="Genomic_DNA"/>
</dbReference>
<dbReference type="InterPro" id="IPR044730">
    <property type="entry name" value="RNase_H-like_dom_plant"/>
</dbReference>